<organism evidence="1">
    <name type="scientific">Rhizophora mucronata</name>
    <name type="common">Asiatic mangrove</name>
    <dbReference type="NCBI Taxonomy" id="61149"/>
    <lineage>
        <taxon>Eukaryota</taxon>
        <taxon>Viridiplantae</taxon>
        <taxon>Streptophyta</taxon>
        <taxon>Embryophyta</taxon>
        <taxon>Tracheophyta</taxon>
        <taxon>Spermatophyta</taxon>
        <taxon>Magnoliopsida</taxon>
        <taxon>eudicotyledons</taxon>
        <taxon>Gunneridae</taxon>
        <taxon>Pentapetalae</taxon>
        <taxon>rosids</taxon>
        <taxon>fabids</taxon>
        <taxon>Malpighiales</taxon>
        <taxon>Rhizophoraceae</taxon>
        <taxon>Rhizophora</taxon>
    </lineage>
</organism>
<dbReference type="AlphaFoldDB" id="A0A2P2N1W1"/>
<proteinExistence type="predicted"/>
<name>A0A2P2N1W1_RHIMU</name>
<dbReference type="EMBL" id="GGEC01055947">
    <property type="protein sequence ID" value="MBX36431.1"/>
    <property type="molecule type" value="Transcribed_RNA"/>
</dbReference>
<reference evidence="1" key="1">
    <citation type="submission" date="2018-02" db="EMBL/GenBank/DDBJ databases">
        <title>Rhizophora mucronata_Transcriptome.</title>
        <authorList>
            <person name="Meera S.P."/>
            <person name="Sreeshan A."/>
            <person name="Augustine A."/>
        </authorList>
    </citation>
    <scope>NUCLEOTIDE SEQUENCE</scope>
    <source>
        <tissue evidence="1">Leaf</tissue>
    </source>
</reference>
<protein>
    <submittedName>
        <fullName evidence="1">Uncharacterized protein</fullName>
    </submittedName>
</protein>
<evidence type="ECO:0000313" key="1">
    <source>
        <dbReference type="EMBL" id="MBX36431.1"/>
    </source>
</evidence>
<accession>A0A2P2N1W1</accession>
<sequence length="63" mass="7362">MKPQMKTDLHCLKSIYDQKVMNFEDDTNNIIELAKLGLKISHYIEYTFAEKMKDGDGVLQFGY</sequence>